<keyword evidence="6" id="KW-1185">Reference proteome</keyword>
<feature type="compositionally biased region" description="Low complexity" evidence="3">
    <location>
        <begin position="97"/>
        <end position="110"/>
    </location>
</feature>
<evidence type="ECO:0008006" key="7">
    <source>
        <dbReference type="Google" id="ProtNLM"/>
    </source>
</evidence>
<dbReference type="Proteomes" id="UP000279236">
    <property type="component" value="Unassembled WGS sequence"/>
</dbReference>
<feature type="transmembrane region" description="Helical" evidence="4">
    <location>
        <begin position="21"/>
        <end position="48"/>
    </location>
</feature>
<protein>
    <recommendedName>
        <fullName evidence="7">Membrane-bound alpha-1,6-mannosyltransferase Initiation-specific</fullName>
    </recommendedName>
</protein>
<evidence type="ECO:0000256" key="2">
    <source>
        <dbReference type="ARBA" id="ARBA00022679"/>
    </source>
</evidence>
<dbReference type="GeneID" id="39587653"/>
<dbReference type="GO" id="GO:0016020">
    <property type="term" value="C:membrane"/>
    <property type="evidence" value="ECO:0007669"/>
    <property type="project" value="GOC"/>
</dbReference>
<dbReference type="EMBL" id="RSCE01000015">
    <property type="protein sequence ID" value="RSH77553.1"/>
    <property type="molecule type" value="Genomic_DNA"/>
</dbReference>
<dbReference type="AlphaFoldDB" id="A0A427XFM9"/>
<dbReference type="InterPro" id="IPR007577">
    <property type="entry name" value="GlycoTrfase_DXD_sugar-bd_CS"/>
</dbReference>
<feature type="region of interest" description="Disordered" evidence="3">
    <location>
        <begin position="518"/>
        <end position="600"/>
    </location>
</feature>
<dbReference type="InterPro" id="IPR029044">
    <property type="entry name" value="Nucleotide-diphossugar_trans"/>
</dbReference>
<comment type="similarity">
    <text evidence="1">Belongs to the glycosyltransferase 32 family.</text>
</comment>
<dbReference type="PANTHER" id="PTHR32385:SF15">
    <property type="entry name" value="INOSITOL PHOSPHOCERAMIDE MANNOSYLTRANSFERASE 1"/>
    <property type="match status" value="1"/>
</dbReference>
<dbReference type="SUPFAM" id="SSF53448">
    <property type="entry name" value="Nucleotide-diphospho-sugar transferases"/>
    <property type="match status" value="1"/>
</dbReference>
<accession>A0A427XFM9</accession>
<dbReference type="Gene3D" id="3.90.550.20">
    <property type="match status" value="1"/>
</dbReference>
<evidence type="ECO:0000313" key="5">
    <source>
        <dbReference type="EMBL" id="RSH77553.1"/>
    </source>
</evidence>
<keyword evidence="2" id="KW-0808">Transferase</keyword>
<feature type="compositionally biased region" description="Low complexity" evidence="3">
    <location>
        <begin position="455"/>
        <end position="470"/>
    </location>
</feature>
<proteinExistence type="inferred from homology"/>
<evidence type="ECO:0000256" key="4">
    <source>
        <dbReference type="SAM" id="Phobius"/>
    </source>
</evidence>
<dbReference type="RefSeq" id="XP_028472700.1">
    <property type="nucleotide sequence ID" value="XM_028618812.1"/>
</dbReference>
<feature type="region of interest" description="Disordered" evidence="3">
    <location>
        <begin position="83"/>
        <end position="120"/>
    </location>
</feature>
<dbReference type="InterPro" id="IPR051706">
    <property type="entry name" value="Glycosyltransferase_domain"/>
</dbReference>
<sequence length="600" mass="66855">MSFASRGLRTSHTKPASRARRAVLIFVVLLGLVLLGTVIVLSTVKLYFGVPSSVMLTEAEVPWDPAHVIPKLREAIDESVEQVEERQEWDGDDAVEETAAPTTRPPTETASNLDTPWGDDAVASDTDLAASVDGVPADDSTVWGIDGKGTGGYWMRADWDGTVADTDSWENLYNVSLQEGERMPRIIHQTWKSNVLPEKWRVAWRQCREGMPDYTFKLWTDDMSREFMAKHYPDELEMFDGYPYPIQRADSIRYFLLHHFGGVYMDLDIGCRRRIDPLLTGEWDVLLPITAPVGVSNDLLVSTTGSAFFKQTIDNLKKFNHNYVMPYATVMFSTGPMFLSAQRAVYSHKHDAHELRVLPTSLYGKNAPYEAVPHSFFSHLYGSSWHADDAGFITWLGRWGKNLMIVGGVVLLFGCLRLLWSKATSPGGLRSIFNGRDQQYQLLPVLGSIPESGRSSPTLSLGSGGPLSPTYEQQGPDWPGALRRAGNILLAAPATLLPTTGRRQRGWLFFAPAAFQPHHGRRRTASEASQLPLRRPRDSSRTPNPPPPYEHTEVAPSDGMEEVDEFLKQADDESSSSTAREDGPSSQSSSAKWNDWKDPE</sequence>
<dbReference type="Pfam" id="PF04488">
    <property type="entry name" value="Gly_transf_sug"/>
    <property type="match status" value="1"/>
</dbReference>
<dbReference type="GO" id="GO:0051999">
    <property type="term" value="P:mannosyl-inositol phosphorylceramide biosynthetic process"/>
    <property type="evidence" value="ECO:0007669"/>
    <property type="project" value="TreeGrafter"/>
</dbReference>
<comment type="caution">
    <text evidence="5">The sequence shown here is derived from an EMBL/GenBank/DDBJ whole genome shotgun (WGS) entry which is preliminary data.</text>
</comment>
<feature type="region of interest" description="Disordered" evidence="3">
    <location>
        <begin position="454"/>
        <end position="478"/>
    </location>
</feature>
<reference evidence="5 6" key="1">
    <citation type="submission" date="2018-11" db="EMBL/GenBank/DDBJ databases">
        <title>Genome sequence of Apiotrichum porosum DSM 27194.</title>
        <authorList>
            <person name="Aliyu H."/>
            <person name="Gorte O."/>
            <person name="Ochsenreither K."/>
        </authorList>
    </citation>
    <scope>NUCLEOTIDE SEQUENCE [LARGE SCALE GENOMIC DNA]</scope>
    <source>
        <strain evidence="5 6">DSM 27194</strain>
    </source>
</reference>
<dbReference type="OrthoDB" id="3647at2759"/>
<evidence type="ECO:0000313" key="6">
    <source>
        <dbReference type="Proteomes" id="UP000279236"/>
    </source>
</evidence>
<evidence type="ECO:0000256" key="3">
    <source>
        <dbReference type="SAM" id="MobiDB-lite"/>
    </source>
</evidence>
<evidence type="ECO:0000256" key="1">
    <source>
        <dbReference type="ARBA" id="ARBA00009003"/>
    </source>
</evidence>
<keyword evidence="4" id="KW-0812">Transmembrane</keyword>
<dbReference type="FunFam" id="3.90.550.20:FF:000005">
    <property type="entry name" value="Unplaced genomic scaffold supercont1.17, whole genome shotgun sequence"/>
    <property type="match status" value="1"/>
</dbReference>
<organism evidence="5 6">
    <name type="scientific">Apiotrichum porosum</name>
    <dbReference type="NCBI Taxonomy" id="105984"/>
    <lineage>
        <taxon>Eukaryota</taxon>
        <taxon>Fungi</taxon>
        <taxon>Dikarya</taxon>
        <taxon>Basidiomycota</taxon>
        <taxon>Agaricomycotina</taxon>
        <taxon>Tremellomycetes</taxon>
        <taxon>Trichosporonales</taxon>
        <taxon>Trichosporonaceae</taxon>
        <taxon>Apiotrichum</taxon>
    </lineage>
</organism>
<keyword evidence="4" id="KW-0472">Membrane</keyword>
<dbReference type="GO" id="GO:0000030">
    <property type="term" value="F:mannosyltransferase activity"/>
    <property type="evidence" value="ECO:0007669"/>
    <property type="project" value="TreeGrafter"/>
</dbReference>
<name>A0A427XFM9_9TREE</name>
<keyword evidence="4" id="KW-1133">Transmembrane helix</keyword>
<dbReference type="PANTHER" id="PTHR32385">
    <property type="entry name" value="MANNOSYL PHOSPHORYLINOSITOL CERAMIDE SYNTHASE"/>
    <property type="match status" value="1"/>
</dbReference>
<gene>
    <name evidence="5" type="ORF">EHS24_003110</name>
</gene>